<dbReference type="RefSeq" id="WP_135600936.1">
    <property type="nucleotide sequence ID" value="NZ_RQFK01000023.1"/>
</dbReference>
<keyword evidence="2" id="KW-0677">Repeat</keyword>
<sequence>MRCSFSLFITFLFFQCTIQDKTKNPFDPSTLAGGSVAILVSLTFQNEIQITSRYQPNDYPSFVKTEILDLNLSEPVASYFTKSNFRISENYKDDLVIRDVFPLSDTKVRVLFSVSSRSEWREPISLFIQRPESFGHYAFSGKQFEFKFPYPRYIGFISEPKGQIKTALLPDGRILLVGGVSISGNTVSTVEILNPETGISTTLPPLSQCLTGMAICTNPDGIVYVSGGKTVSGNVSSSSQISNRIYRIDSQNQTVQELPIQLQRRRNGHTMVCLDDGNLLVSGGQFQVGNDFTAITNEHELISIQSETSTILNTTANFTMNTLFHFAEYVGSEHRVLFFGGRDRIDTFAVYSNVVRRLDLNSQVMDVVGDPLPTSRSNVTTIPVPGGDRLVLGGVLGGPIAVGSRSIESLSEPSWVSKTHGFTTRAKNASSIVPYSGSQVLYTGGVDTYYKSGILELYDHTETKNFVVDTMMNARSEHSAVQTSRGIVIFGDSALNDRRVELYGKD</sequence>
<evidence type="ECO:0000313" key="3">
    <source>
        <dbReference type="EMBL" id="TGK83026.1"/>
    </source>
</evidence>
<dbReference type="InterPro" id="IPR006652">
    <property type="entry name" value="Kelch_1"/>
</dbReference>
<dbReference type="InterPro" id="IPR011043">
    <property type="entry name" value="Gal_Oxase/kelch_b-propeller"/>
</dbReference>
<comment type="caution">
    <text evidence="3">The sequence shown here is derived from an EMBL/GenBank/DDBJ whole genome shotgun (WGS) entry which is preliminary data.</text>
</comment>
<dbReference type="Proteomes" id="UP000298009">
    <property type="component" value="Unassembled WGS sequence"/>
</dbReference>
<dbReference type="Gene3D" id="2.120.10.80">
    <property type="entry name" value="Kelch-type beta propeller"/>
    <property type="match status" value="2"/>
</dbReference>
<accession>A0A4R9I988</accession>
<dbReference type="SUPFAM" id="SSF50965">
    <property type="entry name" value="Galactose oxidase, central domain"/>
    <property type="match status" value="1"/>
</dbReference>
<dbReference type="OrthoDB" id="344619at2"/>
<name>A0A4R9I988_9LEPT</name>
<keyword evidence="4" id="KW-1185">Reference proteome</keyword>
<dbReference type="InterPro" id="IPR015915">
    <property type="entry name" value="Kelch-typ_b-propeller"/>
</dbReference>
<evidence type="ECO:0000256" key="2">
    <source>
        <dbReference type="ARBA" id="ARBA00022737"/>
    </source>
</evidence>
<dbReference type="SMART" id="SM00612">
    <property type="entry name" value="Kelch"/>
    <property type="match status" value="3"/>
</dbReference>
<evidence type="ECO:0000256" key="1">
    <source>
        <dbReference type="ARBA" id="ARBA00022441"/>
    </source>
</evidence>
<gene>
    <name evidence="3" type="ORF">EHQ24_06860</name>
</gene>
<dbReference type="EMBL" id="RQFK01000023">
    <property type="protein sequence ID" value="TGK83026.1"/>
    <property type="molecule type" value="Genomic_DNA"/>
</dbReference>
<dbReference type="PANTHER" id="PTHR45632">
    <property type="entry name" value="LD33804P"/>
    <property type="match status" value="1"/>
</dbReference>
<protein>
    <submittedName>
        <fullName evidence="3">Kelch-like protein</fullName>
    </submittedName>
</protein>
<organism evidence="3 4">
    <name type="scientific">Leptospira noumeaensis</name>
    <dbReference type="NCBI Taxonomy" id="2484964"/>
    <lineage>
        <taxon>Bacteria</taxon>
        <taxon>Pseudomonadati</taxon>
        <taxon>Spirochaetota</taxon>
        <taxon>Spirochaetia</taxon>
        <taxon>Leptospirales</taxon>
        <taxon>Leptospiraceae</taxon>
        <taxon>Leptospira</taxon>
    </lineage>
</organism>
<proteinExistence type="predicted"/>
<evidence type="ECO:0000313" key="4">
    <source>
        <dbReference type="Proteomes" id="UP000298009"/>
    </source>
</evidence>
<dbReference type="PANTHER" id="PTHR45632:SF3">
    <property type="entry name" value="KELCH-LIKE PROTEIN 32"/>
    <property type="match status" value="1"/>
</dbReference>
<reference evidence="3" key="1">
    <citation type="journal article" date="2019" name="PLoS Negl. Trop. Dis.">
        <title>Revisiting the worldwide diversity of Leptospira species in the environment.</title>
        <authorList>
            <person name="Vincent A.T."/>
            <person name="Schiettekatte O."/>
            <person name="Bourhy P."/>
            <person name="Veyrier F.J."/>
            <person name="Picardeau M."/>
        </authorList>
    </citation>
    <scope>NUCLEOTIDE SEQUENCE [LARGE SCALE GENOMIC DNA]</scope>
    <source>
        <strain evidence="3">201800287</strain>
    </source>
</reference>
<keyword evidence="1" id="KW-0880">Kelch repeat</keyword>
<dbReference type="AlphaFoldDB" id="A0A4R9I988"/>